<dbReference type="AlphaFoldDB" id="A0A2P2EDM9"/>
<protein>
    <submittedName>
        <fullName evidence="1">Uncharacterized protein</fullName>
    </submittedName>
</protein>
<dbReference type="Proteomes" id="UP000245086">
    <property type="component" value="Unassembled WGS sequence"/>
</dbReference>
<keyword evidence="2" id="KW-1185">Reference proteome</keyword>
<reference evidence="1 2" key="1">
    <citation type="journal article" date="2018" name="Genome Announc.">
        <title>Draft Genome Sequence of "Candidatus Phycosocius bacilliformis," an Alphaproteobacterial Ectosymbiont of the Hydrocarbon-Producing Green Alga Botryococcus braunii.</title>
        <authorList>
            <person name="Tanabe Y."/>
            <person name="Yamaguchi H."/>
            <person name="Watanabe M.M."/>
        </authorList>
    </citation>
    <scope>NUCLEOTIDE SEQUENCE [LARGE SCALE GENOMIC DNA]</scope>
    <source>
        <strain evidence="1 2">BOTRYCO-2</strain>
    </source>
</reference>
<dbReference type="RefSeq" id="WP_133245840.1">
    <property type="nucleotide sequence ID" value="NZ_BFBR01000010.1"/>
</dbReference>
<comment type="caution">
    <text evidence="1">The sequence shown here is derived from an EMBL/GenBank/DDBJ whole genome shotgun (WGS) entry which is preliminary data.</text>
</comment>
<accession>A0A2P2EDM9</accession>
<organism evidence="1 2">
    <name type="scientific">Candidatus Phycosocius bacilliformis</name>
    <dbReference type="NCBI Taxonomy" id="1445552"/>
    <lineage>
        <taxon>Bacteria</taxon>
        <taxon>Pseudomonadati</taxon>
        <taxon>Pseudomonadota</taxon>
        <taxon>Alphaproteobacteria</taxon>
        <taxon>Caulobacterales</taxon>
        <taxon>Caulobacterales incertae sedis</taxon>
        <taxon>Candidatus Phycosocius</taxon>
    </lineage>
</organism>
<evidence type="ECO:0000313" key="1">
    <source>
        <dbReference type="EMBL" id="GBF59164.1"/>
    </source>
</evidence>
<dbReference type="EMBL" id="BFBR01000010">
    <property type="protein sequence ID" value="GBF59164.1"/>
    <property type="molecule type" value="Genomic_DNA"/>
</dbReference>
<evidence type="ECO:0000313" key="2">
    <source>
        <dbReference type="Proteomes" id="UP000245086"/>
    </source>
</evidence>
<proteinExistence type="predicted"/>
<name>A0A2P2EDM9_9PROT</name>
<sequence length="161" mass="18212">MERLTSTTKTLVSRTWVVELPFNGFTKSFVRHFSDGSITVGYGDVTYEELLTKLGDNLKIVSDDELEAMMDAHEQSLFTTPTAISQEKWDEMLCVLPPARWTRGRVELFHINEHLSGSAVDWYGHINGSYYTWTQSCGASTKDMEDLVLEAHKKASSIQVT</sequence>
<gene>
    <name evidence="1" type="ORF">PbB2_02856</name>
</gene>